<feature type="region of interest" description="Disordered" evidence="1">
    <location>
        <begin position="241"/>
        <end position="281"/>
    </location>
</feature>
<feature type="compositionally biased region" description="Basic and acidic residues" evidence="1">
    <location>
        <begin position="153"/>
        <end position="169"/>
    </location>
</feature>
<accession>K0TEE4</accession>
<comment type="caution">
    <text evidence="2">The sequence shown here is derived from an EMBL/GenBank/DDBJ whole genome shotgun (WGS) entry which is preliminary data.</text>
</comment>
<dbReference type="InterPro" id="IPR053139">
    <property type="entry name" value="Surface_bspA-like"/>
</dbReference>
<dbReference type="PANTHER" id="PTHR45661">
    <property type="entry name" value="SURFACE ANTIGEN"/>
    <property type="match status" value="1"/>
</dbReference>
<evidence type="ECO:0000313" key="3">
    <source>
        <dbReference type="Proteomes" id="UP000266841"/>
    </source>
</evidence>
<dbReference type="Gene3D" id="3.80.10.10">
    <property type="entry name" value="Ribonuclease Inhibitor"/>
    <property type="match status" value="1"/>
</dbReference>
<dbReference type="InterPro" id="IPR026906">
    <property type="entry name" value="LRR_5"/>
</dbReference>
<evidence type="ECO:0000313" key="2">
    <source>
        <dbReference type="EMBL" id="EJK75509.1"/>
    </source>
</evidence>
<dbReference type="Pfam" id="PF13306">
    <property type="entry name" value="LRR_5"/>
    <property type="match status" value="1"/>
</dbReference>
<dbReference type="SUPFAM" id="SSF52058">
    <property type="entry name" value="L domain-like"/>
    <property type="match status" value="1"/>
</dbReference>
<dbReference type="EMBL" id="AGNL01002897">
    <property type="protein sequence ID" value="EJK75509.1"/>
    <property type="molecule type" value="Genomic_DNA"/>
</dbReference>
<dbReference type="AlphaFoldDB" id="K0TEE4"/>
<dbReference type="PANTHER" id="PTHR45661:SF3">
    <property type="entry name" value="IG-LIKE DOMAIN-CONTAINING PROTEIN"/>
    <property type="match status" value="1"/>
</dbReference>
<dbReference type="OrthoDB" id="415426at2759"/>
<feature type="region of interest" description="Disordered" evidence="1">
    <location>
        <begin position="1"/>
        <end position="104"/>
    </location>
</feature>
<proteinExistence type="predicted"/>
<feature type="region of interest" description="Disordered" evidence="1">
    <location>
        <begin position="134"/>
        <end position="198"/>
    </location>
</feature>
<keyword evidence="3" id="KW-1185">Reference proteome</keyword>
<name>K0TEE4_THAOC</name>
<protein>
    <submittedName>
        <fullName evidence="2">Uncharacterized protein</fullName>
    </submittedName>
</protein>
<reference evidence="2 3" key="1">
    <citation type="journal article" date="2012" name="Genome Biol.">
        <title>Genome and low-iron response of an oceanic diatom adapted to chronic iron limitation.</title>
        <authorList>
            <person name="Lommer M."/>
            <person name="Specht M."/>
            <person name="Roy A.S."/>
            <person name="Kraemer L."/>
            <person name="Andreson R."/>
            <person name="Gutowska M.A."/>
            <person name="Wolf J."/>
            <person name="Bergner S.V."/>
            <person name="Schilhabel M.B."/>
            <person name="Klostermeier U.C."/>
            <person name="Beiko R.G."/>
            <person name="Rosenstiel P."/>
            <person name="Hippler M."/>
            <person name="Laroche J."/>
        </authorList>
    </citation>
    <scope>NUCLEOTIDE SEQUENCE [LARGE SCALE GENOMIC DNA]</scope>
    <source>
        <strain evidence="2 3">CCMP1005</strain>
    </source>
</reference>
<feature type="compositionally biased region" description="Low complexity" evidence="1">
    <location>
        <begin position="1"/>
        <end position="15"/>
    </location>
</feature>
<organism evidence="2 3">
    <name type="scientific">Thalassiosira oceanica</name>
    <name type="common">Marine diatom</name>
    <dbReference type="NCBI Taxonomy" id="159749"/>
    <lineage>
        <taxon>Eukaryota</taxon>
        <taxon>Sar</taxon>
        <taxon>Stramenopiles</taxon>
        <taxon>Ochrophyta</taxon>
        <taxon>Bacillariophyta</taxon>
        <taxon>Coscinodiscophyceae</taxon>
        <taxon>Thalassiosirophycidae</taxon>
        <taxon>Thalassiosirales</taxon>
        <taxon>Thalassiosiraceae</taxon>
        <taxon>Thalassiosira</taxon>
    </lineage>
</organism>
<feature type="compositionally biased region" description="Basic and acidic residues" evidence="1">
    <location>
        <begin position="77"/>
        <end position="87"/>
    </location>
</feature>
<sequence length="500" mass="54341">MRHSTPNNRPSSTTTQKNTTFVRPGPNMLPCGPSSARVEPGLPPHIVPAARSPLVRSQIRDPPSRPPFVPSQPTGYRRADPDADRPRQRGPAEPPRMFPREPERVAWAGAPAEDEIPLHSHAEADERGHLVVPHPARASGISGRRRGPIQTLADERISPRGGEEEDRHHVPACRGSSSGDPGPVGLTGPSPSSSEGGVTTAVCVAPKALLRERRVKHPRDVSPRCAVLVGQRTSASTTRLMFNNDHRPTPKDITNGSSEGRRADDDAVPPGPRRRRSPHWLQAAEEEPNVSFSAYSIASRLAPQARDQRRGRATCSLASTQQGETSSSSRGVTRREIWAALCNMDDDARGRKRKQNTIRNLQLSSVFLYEGGDVAEELKSQITRVRIGPQVKDIPPEAFKGCRNLVEVQFGEGSLKVIGDGAFSKCKALQEVAIPPSVIQLGVRAFHYCYNLAKVQFHEGLEIIGDHAFLGCKALQEVAIPSSVSTLGNFAFAHCIILAE</sequence>
<dbReference type="Proteomes" id="UP000266841">
    <property type="component" value="Unassembled WGS sequence"/>
</dbReference>
<feature type="compositionally biased region" description="Polar residues" evidence="1">
    <location>
        <begin position="316"/>
        <end position="330"/>
    </location>
</feature>
<gene>
    <name evidence="2" type="ORF">THAOC_02766</name>
</gene>
<feature type="non-terminal residue" evidence="2">
    <location>
        <position position="500"/>
    </location>
</feature>
<feature type="region of interest" description="Disordered" evidence="1">
    <location>
        <begin position="302"/>
        <end position="330"/>
    </location>
</feature>
<dbReference type="InterPro" id="IPR032675">
    <property type="entry name" value="LRR_dom_sf"/>
</dbReference>
<evidence type="ECO:0000256" key="1">
    <source>
        <dbReference type="SAM" id="MobiDB-lite"/>
    </source>
</evidence>